<comment type="subcellular location">
    <subcellularLocation>
        <location evidence="7">Cytoplasm</location>
    </subcellularLocation>
</comment>
<name>A0A364Y402_9BACT</name>
<dbReference type="NCBIfam" id="TIGR00755">
    <property type="entry name" value="ksgA"/>
    <property type="match status" value="1"/>
</dbReference>
<evidence type="ECO:0000256" key="8">
    <source>
        <dbReference type="PROSITE-ProRule" id="PRU01026"/>
    </source>
</evidence>
<feature type="binding site" evidence="7 8">
    <location>
        <position position="111"/>
    </location>
    <ligand>
        <name>S-adenosyl-L-methionine</name>
        <dbReference type="ChEBI" id="CHEBI:59789"/>
    </ligand>
</feature>
<dbReference type="SMART" id="SM00650">
    <property type="entry name" value="rADc"/>
    <property type="match status" value="1"/>
</dbReference>
<dbReference type="GO" id="GO:0005829">
    <property type="term" value="C:cytosol"/>
    <property type="evidence" value="ECO:0007669"/>
    <property type="project" value="TreeGrafter"/>
</dbReference>
<feature type="domain" description="Ribosomal RNA adenine methylase transferase N-terminal" evidence="9">
    <location>
        <begin position="25"/>
        <end position="196"/>
    </location>
</feature>
<keyword evidence="11" id="KW-1185">Reference proteome</keyword>
<dbReference type="EC" id="2.1.1.182" evidence="7"/>
<organism evidence="10 11">
    <name type="scientific">Pseudochryseolinea flava</name>
    <dbReference type="NCBI Taxonomy" id="2059302"/>
    <lineage>
        <taxon>Bacteria</taxon>
        <taxon>Pseudomonadati</taxon>
        <taxon>Bacteroidota</taxon>
        <taxon>Cytophagia</taxon>
        <taxon>Cytophagales</taxon>
        <taxon>Fulvivirgaceae</taxon>
        <taxon>Pseudochryseolinea</taxon>
    </lineage>
</organism>
<comment type="function">
    <text evidence="7">Specifically dimethylates two adjacent adenosines (A1518 and A1519) in the loop of a conserved hairpin near the 3'-end of 16S rRNA in the 30S particle. May play a critical role in biogenesis of 30S subunits.</text>
</comment>
<accession>A0A364Y402</accession>
<keyword evidence="6 7" id="KW-0694">RNA-binding</keyword>
<dbReference type="CDD" id="cd02440">
    <property type="entry name" value="AdoMet_MTases"/>
    <property type="match status" value="1"/>
</dbReference>
<dbReference type="PROSITE" id="PS51689">
    <property type="entry name" value="SAM_RNA_A_N6_MT"/>
    <property type="match status" value="1"/>
</dbReference>
<dbReference type="PANTHER" id="PTHR11727">
    <property type="entry name" value="DIMETHYLADENOSINE TRANSFERASE"/>
    <property type="match status" value="1"/>
</dbReference>
<dbReference type="InterPro" id="IPR011530">
    <property type="entry name" value="rRNA_adenine_dimethylase"/>
</dbReference>
<dbReference type="InterPro" id="IPR020596">
    <property type="entry name" value="rRNA_Ade_Mease_Trfase_CS"/>
</dbReference>
<feature type="binding site" evidence="7 8">
    <location>
        <position position="92"/>
    </location>
    <ligand>
        <name>S-adenosyl-L-methionine</name>
        <dbReference type="ChEBI" id="CHEBI:59789"/>
    </ligand>
</feature>
<evidence type="ECO:0000256" key="4">
    <source>
        <dbReference type="ARBA" id="ARBA00022679"/>
    </source>
</evidence>
<comment type="caution">
    <text evidence="10">The sequence shown here is derived from an EMBL/GenBank/DDBJ whole genome shotgun (WGS) entry which is preliminary data.</text>
</comment>
<dbReference type="Gene3D" id="1.10.8.100">
    <property type="entry name" value="Ribosomal RNA adenine dimethylase-like, domain 2"/>
    <property type="match status" value="1"/>
</dbReference>
<feature type="binding site" evidence="7 8">
    <location>
        <position position="46"/>
    </location>
    <ligand>
        <name>S-adenosyl-L-methionine</name>
        <dbReference type="ChEBI" id="CHEBI:59789"/>
    </ligand>
</feature>
<evidence type="ECO:0000256" key="6">
    <source>
        <dbReference type="ARBA" id="ARBA00022884"/>
    </source>
</evidence>
<keyword evidence="5 7" id="KW-0949">S-adenosyl-L-methionine</keyword>
<keyword evidence="4 7" id="KW-0808">Transferase</keyword>
<dbReference type="GO" id="GO:0052908">
    <property type="term" value="F:16S rRNA (adenine(1518)-N(6)/adenine(1519)-N(6))-dimethyltransferase activity"/>
    <property type="evidence" value="ECO:0007669"/>
    <property type="project" value="UniProtKB-EC"/>
</dbReference>
<gene>
    <name evidence="7" type="primary">rsmA</name>
    <name evidence="7" type="synonym">ksgA</name>
    <name evidence="10" type="ORF">DQQ10_08485</name>
</gene>
<evidence type="ECO:0000256" key="7">
    <source>
        <dbReference type="HAMAP-Rule" id="MF_00607"/>
    </source>
</evidence>
<evidence type="ECO:0000256" key="5">
    <source>
        <dbReference type="ARBA" id="ARBA00022691"/>
    </source>
</evidence>
<feature type="binding site" evidence="7 8">
    <location>
        <position position="18"/>
    </location>
    <ligand>
        <name>S-adenosyl-L-methionine</name>
        <dbReference type="ChEBI" id="CHEBI:59789"/>
    </ligand>
</feature>
<evidence type="ECO:0000313" key="11">
    <source>
        <dbReference type="Proteomes" id="UP000251889"/>
    </source>
</evidence>
<comment type="catalytic activity">
    <reaction evidence="7">
        <text>adenosine(1518)/adenosine(1519) in 16S rRNA + 4 S-adenosyl-L-methionine = N(6)-dimethyladenosine(1518)/N(6)-dimethyladenosine(1519) in 16S rRNA + 4 S-adenosyl-L-homocysteine + 4 H(+)</text>
        <dbReference type="Rhea" id="RHEA:19609"/>
        <dbReference type="Rhea" id="RHEA-COMP:10232"/>
        <dbReference type="Rhea" id="RHEA-COMP:10233"/>
        <dbReference type="ChEBI" id="CHEBI:15378"/>
        <dbReference type="ChEBI" id="CHEBI:57856"/>
        <dbReference type="ChEBI" id="CHEBI:59789"/>
        <dbReference type="ChEBI" id="CHEBI:74411"/>
        <dbReference type="ChEBI" id="CHEBI:74493"/>
        <dbReference type="EC" id="2.1.1.182"/>
    </reaction>
</comment>
<keyword evidence="1 7" id="KW-0963">Cytoplasm</keyword>
<dbReference type="SUPFAM" id="SSF53335">
    <property type="entry name" value="S-adenosyl-L-methionine-dependent methyltransferases"/>
    <property type="match status" value="1"/>
</dbReference>
<comment type="similarity">
    <text evidence="7">Belongs to the class I-like SAM-binding methyltransferase superfamily. rRNA adenine N(6)-methyltransferase family. RsmA subfamily.</text>
</comment>
<dbReference type="PANTHER" id="PTHR11727:SF7">
    <property type="entry name" value="DIMETHYLADENOSINE TRANSFERASE-RELATED"/>
    <property type="match status" value="1"/>
</dbReference>
<sequence length="268" mass="30409">MRVEKSDKVRPKKFLGQHFLHDQSIAKKIVDGLQLAEGSNEVLEIGPGMGVLTKFLAEANDVDLKLIEIDRESVVYLKQHYPLLRERIIEGDFLKLDLTTVFGGHFSVIGNFPYNISSQIFFRVLDHRHQVDQVVCMLQKEVADRIAAKHGNKTYGILSVLLQAYYHIDMLFKVSPGVFTPPPKVMSAVIRLRRNNVQSLPCDEILFVQVVKQGFNNRRKTLRNALKNLNLATVVTSLPLLDKRAEQLSVDDFIFLTQKIEDSRGAIG</sequence>
<dbReference type="Gene3D" id="3.40.50.150">
    <property type="entry name" value="Vaccinia Virus protein VP39"/>
    <property type="match status" value="1"/>
</dbReference>
<dbReference type="GO" id="GO:0003723">
    <property type="term" value="F:RNA binding"/>
    <property type="evidence" value="ECO:0007669"/>
    <property type="project" value="UniProtKB-UniRule"/>
</dbReference>
<feature type="binding site" evidence="7 8">
    <location>
        <position position="68"/>
    </location>
    <ligand>
        <name>S-adenosyl-L-methionine</name>
        <dbReference type="ChEBI" id="CHEBI:59789"/>
    </ligand>
</feature>
<dbReference type="InterPro" id="IPR020598">
    <property type="entry name" value="rRNA_Ade_methylase_Trfase_N"/>
</dbReference>
<evidence type="ECO:0000313" key="10">
    <source>
        <dbReference type="EMBL" id="RAW01680.1"/>
    </source>
</evidence>
<proteinExistence type="inferred from homology"/>
<keyword evidence="3 7" id="KW-0489">Methyltransferase</keyword>
<dbReference type="Proteomes" id="UP000251889">
    <property type="component" value="Unassembled WGS sequence"/>
</dbReference>
<protein>
    <recommendedName>
        <fullName evidence="7">Ribosomal RNA small subunit methyltransferase A</fullName>
        <ecNumber evidence="7">2.1.1.182</ecNumber>
    </recommendedName>
    <alternativeName>
        <fullName evidence="7">16S rRNA (adenine(1518)-N(6)/adenine(1519)-N(6))-dimethyltransferase</fullName>
    </alternativeName>
    <alternativeName>
        <fullName evidence="7">16S rRNA dimethyladenosine transferase</fullName>
    </alternativeName>
    <alternativeName>
        <fullName evidence="7">16S rRNA dimethylase</fullName>
    </alternativeName>
    <alternativeName>
        <fullName evidence="7">S-adenosylmethionine-6-N', N'-adenosyl(rRNA) dimethyltransferase</fullName>
    </alternativeName>
</protein>
<feature type="binding site" evidence="7 8">
    <location>
        <position position="20"/>
    </location>
    <ligand>
        <name>S-adenosyl-L-methionine</name>
        <dbReference type="ChEBI" id="CHEBI:59789"/>
    </ligand>
</feature>
<keyword evidence="2 7" id="KW-0698">rRNA processing</keyword>
<dbReference type="InterPro" id="IPR023165">
    <property type="entry name" value="rRNA_Ade_diMease-like_C"/>
</dbReference>
<dbReference type="InterPro" id="IPR001737">
    <property type="entry name" value="KsgA/Erm"/>
</dbReference>
<dbReference type="PROSITE" id="PS01131">
    <property type="entry name" value="RRNA_A_DIMETH"/>
    <property type="match status" value="1"/>
</dbReference>
<dbReference type="FunFam" id="1.10.8.100:FF:000001">
    <property type="entry name" value="Ribosomal RNA small subunit methyltransferase A"/>
    <property type="match status" value="1"/>
</dbReference>
<evidence type="ECO:0000256" key="3">
    <source>
        <dbReference type="ARBA" id="ARBA00022603"/>
    </source>
</evidence>
<reference evidence="10 11" key="1">
    <citation type="submission" date="2018-06" db="EMBL/GenBank/DDBJ databases">
        <title>Chryseolinea flavus sp. nov., a member of the phylum Bacteroidetes isolated from soil.</title>
        <authorList>
            <person name="Li Y."/>
            <person name="Wang J."/>
        </authorList>
    </citation>
    <scope>NUCLEOTIDE SEQUENCE [LARGE SCALE GENOMIC DNA]</scope>
    <source>
        <strain evidence="10 11">SDU1-6</strain>
    </source>
</reference>
<evidence type="ECO:0000256" key="2">
    <source>
        <dbReference type="ARBA" id="ARBA00022552"/>
    </source>
</evidence>
<dbReference type="Pfam" id="PF00398">
    <property type="entry name" value="RrnaAD"/>
    <property type="match status" value="1"/>
</dbReference>
<dbReference type="RefSeq" id="WP_112746420.1">
    <property type="nucleotide sequence ID" value="NZ_QMFY01000003.1"/>
</dbReference>
<dbReference type="OrthoDB" id="9814755at2"/>
<evidence type="ECO:0000259" key="9">
    <source>
        <dbReference type="SMART" id="SM00650"/>
    </source>
</evidence>
<dbReference type="InterPro" id="IPR029063">
    <property type="entry name" value="SAM-dependent_MTases_sf"/>
</dbReference>
<dbReference type="HAMAP" id="MF_00607">
    <property type="entry name" value="16SrRNA_methyltr_A"/>
    <property type="match status" value="1"/>
</dbReference>
<dbReference type="AlphaFoldDB" id="A0A364Y402"/>
<evidence type="ECO:0000256" key="1">
    <source>
        <dbReference type="ARBA" id="ARBA00022490"/>
    </source>
</evidence>
<dbReference type="EMBL" id="QMFY01000003">
    <property type="protein sequence ID" value="RAW01680.1"/>
    <property type="molecule type" value="Genomic_DNA"/>
</dbReference>